<dbReference type="Proteomes" id="UP000326759">
    <property type="component" value="Unassembled WGS sequence"/>
</dbReference>
<dbReference type="InterPro" id="IPR036719">
    <property type="entry name" value="Neuro-gated_channel_TM_sf"/>
</dbReference>
<dbReference type="EMBL" id="SEYY01021605">
    <property type="protein sequence ID" value="KAB7496225.1"/>
    <property type="molecule type" value="Genomic_DNA"/>
</dbReference>
<dbReference type="AlphaFoldDB" id="A0A5N5SQ32"/>
<sequence>MSGHSAEDGVILTEGKSSSYSHEWLLIAKVVDRISLILFTSIFVFSLIDREECKQDDEGERYSPFHVEIIEIVKRWV</sequence>
<dbReference type="GO" id="GO:0006811">
    <property type="term" value="P:monoatomic ion transport"/>
    <property type="evidence" value="ECO:0007669"/>
    <property type="project" value="InterPro"/>
</dbReference>
<comment type="caution">
    <text evidence="1">The sequence shown here is derived from an EMBL/GenBank/DDBJ whole genome shotgun (WGS) entry which is preliminary data.</text>
</comment>
<organism evidence="1 2">
    <name type="scientific">Armadillidium nasatum</name>
    <dbReference type="NCBI Taxonomy" id="96803"/>
    <lineage>
        <taxon>Eukaryota</taxon>
        <taxon>Metazoa</taxon>
        <taxon>Ecdysozoa</taxon>
        <taxon>Arthropoda</taxon>
        <taxon>Crustacea</taxon>
        <taxon>Multicrustacea</taxon>
        <taxon>Malacostraca</taxon>
        <taxon>Eumalacostraca</taxon>
        <taxon>Peracarida</taxon>
        <taxon>Isopoda</taxon>
        <taxon>Oniscidea</taxon>
        <taxon>Crinocheta</taxon>
        <taxon>Armadillidiidae</taxon>
        <taxon>Armadillidium</taxon>
    </lineage>
</organism>
<dbReference type="SUPFAM" id="SSF90112">
    <property type="entry name" value="Neurotransmitter-gated ion-channel transmembrane pore"/>
    <property type="match status" value="1"/>
</dbReference>
<proteinExistence type="predicted"/>
<gene>
    <name evidence="1" type="ORF">Anas_09633</name>
</gene>
<name>A0A5N5SQ32_9CRUS</name>
<protein>
    <submittedName>
        <fullName evidence="1">Uncharacterized protein</fullName>
    </submittedName>
</protein>
<reference evidence="1 2" key="1">
    <citation type="journal article" date="2019" name="PLoS Biol.">
        <title>Sex chromosomes control vertical transmission of feminizing Wolbachia symbionts in an isopod.</title>
        <authorList>
            <person name="Becking T."/>
            <person name="Chebbi M.A."/>
            <person name="Giraud I."/>
            <person name="Moumen B."/>
            <person name="Laverre T."/>
            <person name="Caubet Y."/>
            <person name="Peccoud J."/>
            <person name="Gilbert C."/>
            <person name="Cordaux R."/>
        </authorList>
    </citation>
    <scope>NUCLEOTIDE SEQUENCE [LARGE SCALE GENOMIC DNA]</scope>
    <source>
        <strain evidence="1">ANa2</strain>
        <tissue evidence="1">Whole body excluding digestive tract and cuticle</tissue>
    </source>
</reference>
<dbReference type="GO" id="GO:0016020">
    <property type="term" value="C:membrane"/>
    <property type="evidence" value="ECO:0007669"/>
    <property type="project" value="InterPro"/>
</dbReference>
<evidence type="ECO:0000313" key="2">
    <source>
        <dbReference type="Proteomes" id="UP000326759"/>
    </source>
</evidence>
<evidence type="ECO:0000313" key="1">
    <source>
        <dbReference type="EMBL" id="KAB7496225.1"/>
    </source>
</evidence>
<dbReference type="OrthoDB" id="10433955at2759"/>
<keyword evidence="2" id="KW-1185">Reference proteome</keyword>
<accession>A0A5N5SQ32</accession>